<dbReference type="SMART" id="SM00823">
    <property type="entry name" value="PKS_PP"/>
    <property type="match status" value="1"/>
</dbReference>
<dbReference type="PROSITE" id="PS50075">
    <property type="entry name" value="CARRIER"/>
    <property type="match status" value="1"/>
</dbReference>
<dbReference type="InterPro" id="IPR009081">
    <property type="entry name" value="PP-bd_ACP"/>
</dbReference>
<dbReference type="NCBIfam" id="TIGR01733">
    <property type="entry name" value="AA-adenyl-dom"/>
    <property type="match status" value="1"/>
</dbReference>
<dbReference type="PANTHER" id="PTHR45527:SF1">
    <property type="entry name" value="FATTY ACID SYNTHASE"/>
    <property type="match status" value="1"/>
</dbReference>
<comment type="caution">
    <text evidence="5">The sequence shown here is derived from an EMBL/GenBank/DDBJ whole genome shotgun (WGS) entry which is preliminary data.</text>
</comment>
<dbReference type="InterPro" id="IPR020845">
    <property type="entry name" value="AMP-binding_CS"/>
</dbReference>
<dbReference type="InterPro" id="IPR001031">
    <property type="entry name" value="Thioesterase"/>
</dbReference>
<dbReference type="InterPro" id="IPR020459">
    <property type="entry name" value="AMP-binding"/>
</dbReference>
<proteinExistence type="predicted"/>
<feature type="domain" description="Carrier" evidence="4">
    <location>
        <begin position="968"/>
        <end position="1043"/>
    </location>
</feature>
<dbReference type="PANTHER" id="PTHR45527">
    <property type="entry name" value="NONRIBOSOMAL PEPTIDE SYNTHETASE"/>
    <property type="match status" value="1"/>
</dbReference>
<accession>A0A918WV38</accession>
<name>A0A918WV38_9ACTN</name>
<dbReference type="Gene3D" id="3.40.109.10">
    <property type="entry name" value="NADH Oxidase"/>
    <property type="match status" value="1"/>
</dbReference>
<dbReference type="Gene3D" id="3.30.300.30">
    <property type="match status" value="2"/>
</dbReference>
<dbReference type="PROSITE" id="PS00455">
    <property type="entry name" value="AMP_BINDING"/>
    <property type="match status" value="1"/>
</dbReference>
<reference evidence="5" key="1">
    <citation type="journal article" date="2014" name="Int. J. Syst. Evol. Microbiol.">
        <title>Complete genome sequence of Corynebacterium casei LMG S-19264T (=DSM 44701T), isolated from a smear-ripened cheese.</title>
        <authorList>
            <consortium name="US DOE Joint Genome Institute (JGI-PGF)"/>
            <person name="Walter F."/>
            <person name="Albersmeier A."/>
            <person name="Kalinowski J."/>
            <person name="Ruckert C."/>
        </authorList>
    </citation>
    <scope>NUCLEOTIDE SEQUENCE</scope>
    <source>
        <strain evidence="5">JCM 4637</strain>
    </source>
</reference>
<dbReference type="GO" id="GO:0044550">
    <property type="term" value="P:secondary metabolite biosynthetic process"/>
    <property type="evidence" value="ECO:0007669"/>
    <property type="project" value="TreeGrafter"/>
</dbReference>
<dbReference type="InterPro" id="IPR020802">
    <property type="entry name" value="TesA-like"/>
</dbReference>
<dbReference type="InterPro" id="IPR006162">
    <property type="entry name" value="Ppantetheine_attach_site"/>
</dbReference>
<keyword evidence="3" id="KW-0597">Phosphoprotein</keyword>
<dbReference type="FunFam" id="3.40.50.980:FF:000001">
    <property type="entry name" value="Non-ribosomal peptide synthetase"/>
    <property type="match status" value="1"/>
</dbReference>
<dbReference type="InterPro" id="IPR045851">
    <property type="entry name" value="AMP-bd_C_sf"/>
</dbReference>
<reference evidence="5" key="2">
    <citation type="submission" date="2020-09" db="EMBL/GenBank/DDBJ databases">
        <authorList>
            <person name="Sun Q."/>
            <person name="Ohkuma M."/>
        </authorList>
    </citation>
    <scope>NUCLEOTIDE SEQUENCE</scope>
    <source>
        <strain evidence="5">JCM 4637</strain>
    </source>
</reference>
<dbReference type="Pfam" id="PF00975">
    <property type="entry name" value="Thioesterase"/>
    <property type="match status" value="1"/>
</dbReference>
<dbReference type="GO" id="GO:0016491">
    <property type="term" value="F:oxidoreductase activity"/>
    <property type="evidence" value="ECO:0007669"/>
    <property type="project" value="InterPro"/>
</dbReference>
<evidence type="ECO:0000313" key="5">
    <source>
        <dbReference type="EMBL" id="GHC86908.1"/>
    </source>
</evidence>
<dbReference type="InterPro" id="IPR000873">
    <property type="entry name" value="AMP-dep_synth/lig_dom"/>
</dbReference>
<keyword evidence="2" id="KW-0596">Phosphopantetheine</keyword>
<dbReference type="PRINTS" id="PR00154">
    <property type="entry name" value="AMPBINDING"/>
</dbReference>
<dbReference type="Proteomes" id="UP000638353">
    <property type="component" value="Unassembled WGS sequence"/>
</dbReference>
<gene>
    <name evidence="5" type="ORF">GCM10010334_18310</name>
</gene>
<dbReference type="CDD" id="cd05930">
    <property type="entry name" value="A_NRPS"/>
    <property type="match status" value="1"/>
</dbReference>
<evidence type="ECO:0000256" key="1">
    <source>
        <dbReference type="ARBA" id="ARBA00001957"/>
    </source>
</evidence>
<dbReference type="SUPFAM" id="SSF53474">
    <property type="entry name" value="alpha/beta-Hydrolases"/>
    <property type="match status" value="1"/>
</dbReference>
<protein>
    <recommendedName>
        <fullName evidence="4">Carrier domain-containing protein</fullName>
    </recommendedName>
</protein>
<dbReference type="FunFam" id="2.30.38.10:FF:000001">
    <property type="entry name" value="Non-ribosomal peptide synthetase PvdI"/>
    <property type="match status" value="1"/>
</dbReference>
<dbReference type="GO" id="GO:0005829">
    <property type="term" value="C:cytosol"/>
    <property type="evidence" value="ECO:0007669"/>
    <property type="project" value="TreeGrafter"/>
</dbReference>
<evidence type="ECO:0000259" key="4">
    <source>
        <dbReference type="PROSITE" id="PS50075"/>
    </source>
</evidence>
<evidence type="ECO:0000313" key="6">
    <source>
        <dbReference type="Proteomes" id="UP000638353"/>
    </source>
</evidence>
<dbReference type="InterPro" id="IPR020806">
    <property type="entry name" value="PKS_PP-bd"/>
</dbReference>
<dbReference type="EMBL" id="BMVC01000003">
    <property type="protein sequence ID" value="GHC86908.1"/>
    <property type="molecule type" value="Genomic_DNA"/>
</dbReference>
<dbReference type="FunFam" id="3.40.50.12780:FF:000012">
    <property type="entry name" value="Non-ribosomal peptide synthetase"/>
    <property type="match status" value="1"/>
</dbReference>
<organism evidence="5 6">
    <name type="scientific">Streptomyces finlayi</name>
    <dbReference type="NCBI Taxonomy" id="67296"/>
    <lineage>
        <taxon>Bacteria</taxon>
        <taxon>Bacillati</taxon>
        <taxon>Actinomycetota</taxon>
        <taxon>Actinomycetes</taxon>
        <taxon>Kitasatosporales</taxon>
        <taxon>Streptomycetaceae</taxon>
        <taxon>Streptomyces</taxon>
    </lineage>
</organism>
<dbReference type="InterPro" id="IPR000415">
    <property type="entry name" value="Nitroreductase-like"/>
</dbReference>
<dbReference type="Gene3D" id="3.40.50.1820">
    <property type="entry name" value="alpha/beta hydrolase"/>
    <property type="match status" value="1"/>
</dbReference>
<dbReference type="Gene3D" id="3.40.50.980">
    <property type="match status" value="2"/>
</dbReference>
<dbReference type="InterPro" id="IPR010071">
    <property type="entry name" value="AA_adenyl_dom"/>
</dbReference>
<dbReference type="SUPFAM" id="SSF56801">
    <property type="entry name" value="Acetyl-CoA synthetase-like"/>
    <property type="match status" value="1"/>
</dbReference>
<dbReference type="Gene3D" id="1.10.1200.10">
    <property type="entry name" value="ACP-like"/>
    <property type="match status" value="1"/>
</dbReference>
<dbReference type="SUPFAM" id="SSF47336">
    <property type="entry name" value="ACP-like"/>
    <property type="match status" value="1"/>
</dbReference>
<dbReference type="GO" id="GO:0043041">
    <property type="term" value="P:amino acid activation for nonribosomal peptide biosynthetic process"/>
    <property type="evidence" value="ECO:0007669"/>
    <property type="project" value="TreeGrafter"/>
</dbReference>
<dbReference type="InterPro" id="IPR036736">
    <property type="entry name" value="ACP-like_sf"/>
</dbReference>
<dbReference type="GO" id="GO:0017000">
    <property type="term" value="P:antibiotic biosynthetic process"/>
    <property type="evidence" value="ECO:0007669"/>
    <property type="project" value="UniProtKB-ARBA"/>
</dbReference>
<dbReference type="SMART" id="SM00824">
    <property type="entry name" value="PKS_TE"/>
    <property type="match status" value="1"/>
</dbReference>
<evidence type="ECO:0000256" key="2">
    <source>
        <dbReference type="ARBA" id="ARBA00022450"/>
    </source>
</evidence>
<dbReference type="PROSITE" id="PS00012">
    <property type="entry name" value="PHOSPHOPANTETHEINE"/>
    <property type="match status" value="1"/>
</dbReference>
<evidence type="ECO:0000256" key="3">
    <source>
        <dbReference type="ARBA" id="ARBA00022553"/>
    </source>
</evidence>
<dbReference type="GO" id="GO:0031177">
    <property type="term" value="F:phosphopantetheine binding"/>
    <property type="evidence" value="ECO:0007669"/>
    <property type="project" value="InterPro"/>
</dbReference>
<dbReference type="Gene3D" id="2.30.38.10">
    <property type="entry name" value="Luciferase, Domain 3"/>
    <property type="match status" value="1"/>
</dbReference>
<dbReference type="InterPro" id="IPR029058">
    <property type="entry name" value="AB_hydrolase_fold"/>
</dbReference>
<dbReference type="Pfam" id="PF00550">
    <property type="entry name" value="PP-binding"/>
    <property type="match status" value="1"/>
</dbReference>
<sequence>MPGAHPAVPDRDLRTAREDRAAHAIRPEHASCLPGQLEHQIALRPDEVAVVSGDQHLTFRELGLASGRLAAKLHLLGVGTDDCVGVFTEPSLDLMVGAWGVLFAGAAYLPLSPEYPEDRLRYMIENSRTTVVVTQEHLRERLAAVAPAGTRIVTPDEARDVSTADVHHCTVSPWARTPHPQPAAPGPRPDSLAYVIYTSGSTGRPKGVMIEHRSVVSQLRWMHTFGHLGSHVTVLQKTPMSFDAAQWEILAPATGARVVVAPPGSYRDPEALIAAINRHRVTTLQGVPTLLQALLDTEQFSSCTSLHRVFSGGEALSRRLARALLTALPNASLVNLYGPTETTINATANLVDPDSLDDPTEGNGTVPIGVPVDNTQCFILDEERRPVGIGTTGELYIGGVQLARGYLHRPDLTEERFVPSPFVPTERLYRTGDLAHWNPDGTITCLGRADNQVKLRGYRVELDEITVAIEEHTWVRRAAAVVTDDARTGFQNLVAVVELNPREAALMDQGNHGGHHQSKASKLQVKAQLSHAGVRDAVDLLGRPALELPGRDGTERQRRETFARKTYRFYDGGEVTREDLLKLLAPRTPAAAPGRDLSELSVDQLGDVLRWFGPFRSTERLLPKYAYASPGALYATQLYLETTGFAGIEDGIHYHHPVDHTLVRIAGPSGLLPDTGGTALRLHFLGKDKAIQPVYANNIREVLEFETGHMLGVFEEVLPEYGLTVRPTGLLPGVKDLLGVPEEDHYLGTFEIVRADGTPADDPTEIYVQAHPGRVAGLTEGHYRYGEGELIPLSPDLVQRKHVIAINQSVYDRASFGIAAVSRAAEPWLSYIAMGTKLHHLQRNGLALGFMSAGYSSESGNPLPASRRIDEILAAQGVERGPSYFFLGGRVSEEQIRSEGMYEDSVHSKGPAEIIKDELATLLPDYMIPNRVLVLDSLPLTANGKVDAKALAADETVRAAGSDAPYVAPETEHEKWLAEAWGKALKYEDPSTADDFFTAGGNSLVAVALVNRINREFGTALPLQVIFEAPKLGELAARIEVEGGTGSAVSSSRLIRLYEDESAGLPPVFCWPGLGGYPMNLRLLGRESGLGRSFYGIQAHGINAGETPYPTVQDMAAADVAEIRRIQPEGPYLLWGYSFGARVAFETAWQLEQAGQEVSDLVLICPGNPKVRAAETAAHGRESSYANPAYVTILHSVFAGSITGPQVAECLAAAHDEDSFVAFVHDRIPALGEELIRRITRIVAETYEFDYNFRELTERQVTAPVTVLKAVGDDYSFIEDATGYTVSPARVVDLAADHYAVLKPQGLPELLAAIRARLA</sequence>
<comment type="cofactor">
    <cofactor evidence="1">
        <name>pantetheine 4'-phosphate</name>
        <dbReference type="ChEBI" id="CHEBI:47942"/>
    </cofactor>
</comment>
<dbReference type="Pfam" id="PF00501">
    <property type="entry name" value="AMP-binding"/>
    <property type="match status" value="1"/>
</dbReference>